<dbReference type="PANTHER" id="PTHR10039:SF16">
    <property type="entry name" value="GPI INOSITOL-DEACYLASE"/>
    <property type="match status" value="1"/>
</dbReference>
<dbReference type="InterPro" id="IPR002110">
    <property type="entry name" value="Ankyrin_rpt"/>
</dbReference>
<dbReference type="SMART" id="SM00248">
    <property type="entry name" value="ANK"/>
    <property type="match status" value="4"/>
</dbReference>
<dbReference type="OrthoDB" id="20872at2759"/>
<dbReference type="Proteomes" id="UP001152049">
    <property type="component" value="Unassembled WGS sequence"/>
</dbReference>
<dbReference type="Gene3D" id="1.25.40.20">
    <property type="entry name" value="Ankyrin repeat-containing domain"/>
    <property type="match status" value="2"/>
</dbReference>
<feature type="domain" description="Nephrocystin 3-like N-terminal" evidence="2">
    <location>
        <begin position="191"/>
        <end position="365"/>
    </location>
</feature>
<keyword evidence="1" id="KW-0677">Repeat</keyword>
<dbReference type="Pfam" id="PF24883">
    <property type="entry name" value="NPHP3_N"/>
    <property type="match status" value="1"/>
</dbReference>
<evidence type="ECO:0000313" key="3">
    <source>
        <dbReference type="EMBL" id="KAJ4263054.1"/>
    </source>
</evidence>
<evidence type="ECO:0000259" key="2">
    <source>
        <dbReference type="Pfam" id="PF24883"/>
    </source>
</evidence>
<sequence>MSDAIGLTTAASRLAGIIDEATRLFQTLDFDLHSVTKQVKQLESFSRLVKKIELQPLIDENDEPEQLELTRQILLHCHKVISQLLFQLEWVDNGGKHTLTQQGKMRVYGELNKQEIKDLFEELHREQLCLRSFRSSKFKPLSWASERSDRPLEYSHNFKEHESNFLDKLFVTDPREDRASLEITKGRIVKGTCAWITEGRTYRSWLSASGDSRGLVIQGAPGKGKTMLAIYLTEQLERLAECMTTDTVIYFFCNNGNINSNSATTVLRGLIWQLCRLRPYLMQHGLDKVETIDDTRTTLATSSVAKLSQIFTDMIQNPAAGTITCVLDGLNECDEKSIDILIDMFSESLSVTDQNPRNLRVLMTSCSLSSRHKDSLSNFSTLCLDTDLQIQDTRDVQRYIKYHVKELAREYSWPSELQEQTTKALGKKANNGFLWANLAIQDLRRNPENLIPSYINDLSDDIDTIYEKILSGFPKQHRQRARSLLSWIALAYHPLTLEELSVLTDGQVSNACEAGIENLKVCVELCRSLLITRPETRKFGLGYETVQTVQFTHRSVKDYLLRTVGFFRIVPDNDHELLAARCLDLMEKALPPWPEGQSENEYAFLLPYVSRFWFTHLRECPQKLSDEVVTKKALSFLAPDNLRRLWLSYLASFRDARGNTSVSRTSPVDDSGLISGLEEISDIVCLGSPNDGTSVTRLYDLHLASLLGIPAIVRKILDTTNFISHMGRTNIRSSYYGHTRRQSRGISRLQRIQQGGTLRLTAEEIIAMSPLELAVIGNHERVVSLLLDRYPRSSMWPGSTFALATAINHCEANMVKLLIDAGAPKLRESQNTDGPICTAVINRRLDVLKFLCGSEYTIWTEPRSKRREITQALLCLCNEPILSTSEETTLVQYARVLIRGGAFPNGVDPDIDNHGLQYWKRATMEFFYDRGIDFGALGPFPDRQTPLMLYISSIDLGSELDPTGTIKFLLDSKAYINQTDRRGWSALHHVANQIALGRVKKSWESKGDAEEYKLYRIANMLLAAGINQDLEDKDKRTAANILQEVGAPIWNRDISEYEQFMRSQHLSRTTLE</sequence>
<dbReference type="Gene3D" id="3.40.50.300">
    <property type="entry name" value="P-loop containing nucleotide triphosphate hydrolases"/>
    <property type="match status" value="1"/>
</dbReference>
<dbReference type="EMBL" id="JAOQAZ010000011">
    <property type="protein sequence ID" value="KAJ4263054.1"/>
    <property type="molecule type" value="Genomic_DNA"/>
</dbReference>
<dbReference type="InterPro" id="IPR027417">
    <property type="entry name" value="P-loop_NTPase"/>
</dbReference>
<name>A0A9W8RZF7_9HYPO</name>
<dbReference type="SUPFAM" id="SSF48403">
    <property type="entry name" value="Ankyrin repeat"/>
    <property type="match status" value="1"/>
</dbReference>
<organism evidence="3 4">
    <name type="scientific">Fusarium torreyae</name>
    <dbReference type="NCBI Taxonomy" id="1237075"/>
    <lineage>
        <taxon>Eukaryota</taxon>
        <taxon>Fungi</taxon>
        <taxon>Dikarya</taxon>
        <taxon>Ascomycota</taxon>
        <taxon>Pezizomycotina</taxon>
        <taxon>Sordariomycetes</taxon>
        <taxon>Hypocreomycetidae</taxon>
        <taxon>Hypocreales</taxon>
        <taxon>Nectriaceae</taxon>
        <taxon>Fusarium</taxon>
    </lineage>
</organism>
<dbReference type="InterPro" id="IPR036770">
    <property type="entry name" value="Ankyrin_rpt-contain_sf"/>
</dbReference>
<gene>
    <name evidence="3" type="ORF">NW762_006667</name>
</gene>
<proteinExistence type="predicted"/>
<dbReference type="SUPFAM" id="SSF52540">
    <property type="entry name" value="P-loop containing nucleoside triphosphate hydrolases"/>
    <property type="match status" value="1"/>
</dbReference>
<reference evidence="3" key="1">
    <citation type="submission" date="2022-09" db="EMBL/GenBank/DDBJ databases">
        <title>Fusarium specimens isolated from Avocado Roots.</title>
        <authorList>
            <person name="Stajich J."/>
            <person name="Roper C."/>
            <person name="Heimlech-Rivalta G."/>
        </authorList>
    </citation>
    <scope>NUCLEOTIDE SEQUENCE</scope>
    <source>
        <strain evidence="3">CF00136</strain>
    </source>
</reference>
<dbReference type="PANTHER" id="PTHR10039">
    <property type="entry name" value="AMELOGENIN"/>
    <property type="match status" value="1"/>
</dbReference>
<protein>
    <recommendedName>
        <fullName evidence="2">Nephrocystin 3-like N-terminal domain-containing protein</fullName>
    </recommendedName>
</protein>
<evidence type="ECO:0000256" key="1">
    <source>
        <dbReference type="ARBA" id="ARBA00022737"/>
    </source>
</evidence>
<dbReference type="InterPro" id="IPR056884">
    <property type="entry name" value="NPHP3-like_N"/>
</dbReference>
<comment type="caution">
    <text evidence="3">The sequence shown here is derived from an EMBL/GenBank/DDBJ whole genome shotgun (WGS) entry which is preliminary data.</text>
</comment>
<evidence type="ECO:0000313" key="4">
    <source>
        <dbReference type="Proteomes" id="UP001152049"/>
    </source>
</evidence>
<accession>A0A9W8RZF7</accession>
<keyword evidence="4" id="KW-1185">Reference proteome</keyword>
<dbReference type="AlphaFoldDB" id="A0A9W8RZF7"/>